<feature type="disulfide bond" evidence="17">
    <location>
        <begin position="909"/>
        <end position="924"/>
    </location>
</feature>
<dbReference type="Proteomes" id="UP000283509">
    <property type="component" value="Unassembled WGS sequence"/>
</dbReference>
<keyword evidence="4 18" id="KW-0813">Transport</keyword>
<dbReference type="InterPro" id="IPR002172">
    <property type="entry name" value="LDrepeatLR_classA_rpt"/>
</dbReference>
<feature type="disulfide bond" evidence="17">
    <location>
        <begin position="950"/>
        <end position="965"/>
    </location>
</feature>
<evidence type="ECO:0000256" key="5">
    <source>
        <dbReference type="ARBA" id="ARBA00022461"/>
    </source>
</evidence>
<evidence type="ECO:0000256" key="3">
    <source>
        <dbReference type="ARBA" id="ARBA00007193"/>
    </source>
</evidence>
<comment type="similarity">
    <text evidence="3 18">Belongs to the amiloride-sensitive sodium channel (TC 1.A.6) family.</text>
</comment>
<feature type="disulfide bond" evidence="17">
    <location>
        <begin position="870"/>
        <end position="885"/>
    </location>
</feature>
<feature type="disulfide bond" evidence="17">
    <location>
        <begin position="938"/>
        <end position="956"/>
    </location>
</feature>
<evidence type="ECO:0000256" key="15">
    <source>
        <dbReference type="ARBA" id="ARBA00023201"/>
    </source>
</evidence>
<comment type="caution">
    <text evidence="20">The sequence shown here is derived from an EMBL/GenBank/DDBJ whole genome shotgun (WGS) entry which is preliminary data.</text>
</comment>
<dbReference type="Pfam" id="PF00057">
    <property type="entry name" value="Ldl_recept_a"/>
    <property type="match status" value="11"/>
</dbReference>
<dbReference type="SMART" id="SM00192">
    <property type="entry name" value="LDLa"/>
    <property type="match status" value="15"/>
</dbReference>
<evidence type="ECO:0000256" key="7">
    <source>
        <dbReference type="ARBA" id="ARBA00022737"/>
    </source>
</evidence>
<dbReference type="Gene3D" id="2.60.470.10">
    <property type="entry name" value="Acid-sensing ion channels like domains"/>
    <property type="match status" value="1"/>
</dbReference>
<keyword evidence="9" id="KW-0915">Sodium</keyword>
<comment type="subcellular location">
    <subcellularLocation>
        <location evidence="1">Membrane</location>
        <topology evidence="1">Multi-pass membrane protein</topology>
    </subcellularLocation>
    <subcellularLocation>
        <location evidence="2">Membrane</location>
        <topology evidence="2">Single-pass membrane protein</topology>
    </subcellularLocation>
</comment>
<dbReference type="GO" id="GO:0005272">
    <property type="term" value="F:sodium channel activity"/>
    <property type="evidence" value="ECO:0007669"/>
    <property type="project" value="UniProtKB-KW"/>
</dbReference>
<feature type="disulfide bond" evidence="17">
    <location>
        <begin position="668"/>
        <end position="686"/>
    </location>
</feature>
<evidence type="ECO:0000313" key="21">
    <source>
        <dbReference type="Proteomes" id="UP000283509"/>
    </source>
</evidence>
<dbReference type="InterPro" id="IPR036055">
    <property type="entry name" value="LDL_receptor-like_sf"/>
</dbReference>
<dbReference type="STRING" id="6689.A0A3R7M2A9"/>
<feature type="disulfide bond" evidence="17">
    <location>
        <begin position="661"/>
        <end position="673"/>
    </location>
</feature>
<organism evidence="20 21">
    <name type="scientific">Penaeus vannamei</name>
    <name type="common">Whiteleg shrimp</name>
    <name type="synonym">Litopenaeus vannamei</name>
    <dbReference type="NCBI Taxonomy" id="6689"/>
    <lineage>
        <taxon>Eukaryota</taxon>
        <taxon>Metazoa</taxon>
        <taxon>Ecdysozoa</taxon>
        <taxon>Arthropoda</taxon>
        <taxon>Crustacea</taxon>
        <taxon>Multicrustacea</taxon>
        <taxon>Malacostraca</taxon>
        <taxon>Eumalacostraca</taxon>
        <taxon>Eucarida</taxon>
        <taxon>Decapoda</taxon>
        <taxon>Dendrobranchiata</taxon>
        <taxon>Penaeoidea</taxon>
        <taxon>Penaeidae</taxon>
        <taxon>Penaeus</taxon>
    </lineage>
</organism>
<dbReference type="GO" id="GO:0005041">
    <property type="term" value="F:low-density lipoprotein particle receptor activity"/>
    <property type="evidence" value="ECO:0007669"/>
    <property type="project" value="TreeGrafter"/>
</dbReference>
<keyword evidence="11" id="KW-0472">Membrane</keyword>
<feature type="disulfide bond" evidence="17">
    <location>
        <begin position="579"/>
        <end position="591"/>
    </location>
</feature>
<feature type="disulfide bond" evidence="17">
    <location>
        <begin position="821"/>
        <end position="839"/>
    </location>
</feature>
<protein>
    <submittedName>
        <fullName evidence="20">Putative basement membrane-specific heparan sulfate proteoglycan core protein isoform X9</fullName>
    </submittedName>
</protein>
<feature type="compositionally biased region" description="Polar residues" evidence="19">
    <location>
        <begin position="332"/>
        <end position="341"/>
    </location>
</feature>
<feature type="disulfide bond" evidence="17">
    <location>
        <begin position="757"/>
        <end position="772"/>
    </location>
</feature>
<feature type="disulfide bond" evidence="17">
    <location>
        <begin position="833"/>
        <end position="848"/>
    </location>
</feature>
<dbReference type="EMBL" id="QCYY01002366">
    <property type="protein sequence ID" value="ROT70965.1"/>
    <property type="molecule type" value="Genomic_DNA"/>
</dbReference>
<feature type="disulfide bond" evidence="17">
    <location>
        <begin position="586"/>
        <end position="604"/>
    </location>
</feature>
<keyword evidence="7" id="KW-0677">Repeat</keyword>
<dbReference type="GO" id="GO:0005886">
    <property type="term" value="C:plasma membrane"/>
    <property type="evidence" value="ECO:0007669"/>
    <property type="project" value="TreeGrafter"/>
</dbReference>
<feature type="region of interest" description="Disordered" evidence="19">
    <location>
        <begin position="319"/>
        <end position="354"/>
    </location>
</feature>
<evidence type="ECO:0000256" key="19">
    <source>
        <dbReference type="SAM" id="MobiDB-lite"/>
    </source>
</evidence>
<keyword evidence="13" id="KW-0675">Receptor</keyword>
<keyword evidence="10 18" id="KW-0406">Ion transport</keyword>
<dbReference type="CDD" id="cd00112">
    <property type="entry name" value="LDLa"/>
    <property type="match status" value="12"/>
</dbReference>
<feature type="disulfide bond" evidence="17">
    <location>
        <begin position="858"/>
        <end position="876"/>
    </location>
</feature>
<dbReference type="PANTHER" id="PTHR22722:SF14">
    <property type="entry name" value="MEGALIN, ISOFORM A"/>
    <property type="match status" value="1"/>
</dbReference>
<feature type="disulfide bond" evidence="17">
    <location>
        <begin position="795"/>
        <end position="810"/>
    </location>
</feature>
<evidence type="ECO:0000256" key="6">
    <source>
        <dbReference type="ARBA" id="ARBA00022692"/>
    </source>
</evidence>
<evidence type="ECO:0000256" key="9">
    <source>
        <dbReference type="ARBA" id="ARBA00023053"/>
    </source>
</evidence>
<feature type="disulfide bond" evidence="17">
    <location>
        <begin position="1013"/>
        <end position="1025"/>
    </location>
</feature>
<dbReference type="PROSITE" id="PS50068">
    <property type="entry name" value="LDLRA_2"/>
    <property type="match status" value="15"/>
</dbReference>
<evidence type="ECO:0000256" key="12">
    <source>
        <dbReference type="ARBA" id="ARBA00023157"/>
    </source>
</evidence>
<dbReference type="SUPFAM" id="SSF57424">
    <property type="entry name" value="LDL receptor-like module"/>
    <property type="match status" value="12"/>
</dbReference>
<evidence type="ECO:0000256" key="13">
    <source>
        <dbReference type="ARBA" id="ARBA00023170"/>
    </source>
</evidence>
<reference evidence="20 21" key="1">
    <citation type="submission" date="2018-04" db="EMBL/GenBank/DDBJ databases">
        <authorList>
            <person name="Zhang X."/>
            <person name="Yuan J."/>
            <person name="Li F."/>
            <person name="Xiang J."/>
        </authorList>
    </citation>
    <scope>NUCLEOTIDE SEQUENCE [LARGE SCALE GENOMIC DNA]</scope>
    <source>
        <tissue evidence="20">Muscle</tissue>
    </source>
</reference>
<keyword evidence="12 17" id="KW-1015">Disulfide bond</keyword>
<feature type="disulfide bond" evidence="17">
    <location>
        <begin position="444"/>
        <end position="459"/>
    </location>
</feature>
<dbReference type="FunFam" id="4.10.400.10:FF:000065">
    <property type="entry name" value="Transmembrane protease serine 7"/>
    <property type="match status" value="1"/>
</dbReference>
<evidence type="ECO:0000256" key="1">
    <source>
        <dbReference type="ARBA" id="ARBA00004141"/>
    </source>
</evidence>
<keyword evidence="21" id="KW-1185">Reference proteome</keyword>
<dbReference type="OrthoDB" id="10070760at2759"/>
<dbReference type="InterPro" id="IPR023415">
    <property type="entry name" value="LDLR_class-A_CS"/>
</dbReference>
<keyword evidence="6 18" id="KW-0812">Transmembrane</keyword>
<dbReference type="InterPro" id="IPR001873">
    <property type="entry name" value="ENaC"/>
</dbReference>
<feature type="disulfide bond" evidence="17">
    <location>
        <begin position="1032"/>
        <end position="1047"/>
    </location>
</feature>
<gene>
    <name evidence="20" type="ORF">C7M84_010746</name>
</gene>
<feature type="disulfide bond" evidence="17">
    <location>
        <begin position="814"/>
        <end position="826"/>
    </location>
</feature>
<feature type="disulfide bond" evidence="17">
    <location>
        <begin position="719"/>
        <end position="734"/>
    </location>
</feature>
<dbReference type="InterPro" id="IPR051221">
    <property type="entry name" value="LDLR-related"/>
</dbReference>
<reference evidence="20 21" key="2">
    <citation type="submission" date="2019-01" db="EMBL/GenBank/DDBJ databases">
        <title>The decoding of complex shrimp genome reveals the adaptation for benthos swimmer, frequently molting mechanism and breeding impact on genome.</title>
        <authorList>
            <person name="Sun Y."/>
            <person name="Gao Y."/>
            <person name="Yu Y."/>
        </authorList>
    </citation>
    <scope>NUCLEOTIDE SEQUENCE [LARGE SCALE GENOMIC DNA]</scope>
    <source>
        <tissue evidence="20">Muscle</tissue>
    </source>
</reference>
<feature type="disulfide bond" evidence="17">
    <location>
        <begin position="500"/>
        <end position="512"/>
    </location>
</feature>
<evidence type="ECO:0000256" key="10">
    <source>
        <dbReference type="ARBA" id="ARBA00023065"/>
    </source>
</evidence>
<keyword evidence="14" id="KW-0325">Glycoprotein</keyword>
<feature type="disulfide bond" evidence="17">
    <location>
        <begin position="507"/>
        <end position="525"/>
    </location>
</feature>
<comment type="caution">
    <text evidence="17">Lacks conserved residue(s) required for the propagation of feature annotation.</text>
</comment>
<feature type="disulfide bond" evidence="17">
    <location>
        <begin position="851"/>
        <end position="863"/>
    </location>
</feature>
<evidence type="ECO:0000256" key="4">
    <source>
        <dbReference type="ARBA" id="ARBA00022448"/>
    </source>
</evidence>
<dbReference type="PANTHER" id="PTHR22722">
    <property type="entry name" value="LOW-DENSITY LIPOPROTEIN RECEPTOR-RELATED PROTEIN 2-RELATED"/>
    <property type="match status" value="1"/>
</dbReference>
<dbReference type="GO" id="GO:0043235">
    <property type="term" value="C:receptor complex"/>
    <property type="evidence" value="ECO:0007669"/>
    <property type="project" value="TreeGrafter"/>
</dbReference>
<feature type="disulfide bond" evidence="17">
    <location>
        <begin position="931"/>
        <end position="943"/>
    </location>
</feature>
<feature type="compositionally biased region" description="Basic and acidic residues" evidence="19">
    <location>
        <begin position="342"/>
        <end position="354"/>
    </location>
</feature>
<feature type="disulfide bond" evidence="17">
    <location>
        <begin position="561"/>
        <end position="576"/>
    </location>
</feature>
<keyword evidence="16 18" id="KW-0407">Ion channel</keyword>
<feature type="disulfide bond" evidence="17">
    <location>
        <begin position="745"/>
        <end position="763"/>
    </location>
</feature>
<dbReference type="Gene3D" id="4.10.400.10">
    <property type="entry name" value="Low-density Lipoprotein Receptor"/>
    <property type="match status" value="11"/>
</dbReference>
<evidence type="ECO:0000256" key="17">
    <source>
        <dbReference type="PROSITE-ProRule" id="PRU00124"/>
    </source>
</evidence>
<evidence type="ECO:0000256" key="8">
    <source>
        <dbReference type="ARBA" id="ARBA00022989"/>
    </source>
</evidence>
<feature type="disulfide bond" evidence="17">
    <location>
        <begin position="425"/>
        <end position="437"/>
    </location>
</feature>
<dbReference type="PROSITE" id="PS01209">
    <property type="entry name" value="LDLRA_1"/>
    <property type="match status" value="2"/>
</dbReference>
<feature type="disulfide bond" evidence="17">
    <location>
        <begin position="680"/>
        <end position="695"/>
    </location>
</feature>
<proteinExistence type="inferred from homology"/>
<feature type="disulfide bond" evidence="17">
    <location>
        <begin position="519"/>
        <end position="534"/>
    </location>
</feature>
<feature type="disulfide bond" evidence="17">
    <location>
        <begin position="432"/>
        <end position="450"/>
    </location>
</feature>
<sequence length="1854" mass="203058">MGGRSALFSVQAFYQCSEALVPISATMKVVSQDAPTDEGEVKGKGESRHGDDVRNRISEFFSSTSIHGMGRIYGVAHWWRKAMWCCFSIAMTTWALYQIVSVAVDYGKYPKKITRSVEKDTPTVFPAVTVCNLSPMPRVDALKDHPTWGVFIQVETSFNNSNDCAKGVVTKSKLVSNSPGKSLPQREREEENLVAQELKILQAEVFLRGLLGKAGNATGRKGHAEMKRWLASEWEKLSPRDNEESDIKAEESIVTRRRNTEGTAEGQVGVARKNPLVEEDLAEKIRTAVELLATSHLRSLDDKGRSIILDRLDKIMRQSQKARRRNFVRGPRNTTGDGNSTSEKRKDLRMRKGDGNSTLIERTRERFINLLDEYSGRSGITNPAKSPLPKEDQRRERSSAFLLTLPRDLNHTSRAMRLSATEGECGVGYMPCGDGTCYREHKRCNNWLDCANRGDEINCTCDADFYKCFGKDGVCVHQDLLCDGSGDCLFEDDEMECEECRAGAWRCSDGRCIRAYLRCDGKDDCADGEDEVWCGSTAPSCGEGDFQCASSGRCLPVVHRCDGREQCDDGSDEVDCKECGEGLFRCGDDTCLPLHLVCDGEEHCVDGADEAQCSSWSSECPDDLHYPCSSAFWLDYCLHPRFVCDGVDDCWDWEEQGCYECSAAASSCGDGRCLQKSQWCDGQEDCADGRDETNCTAGCQGIGHHCVGDGSCIGLDLVCDGYTQCEDGSDEADCDEGCSSEEFQCNNGLCVSRNFTCDAVEDCIAGEDEKDCVSCAPRRFHCKEDNICIHEHYVCDEVLHCSNGSDESDCARDCPPGYFTCNSGLCIHGAFRCDGVRDCLYNEDELNCDACVGDAFLCPEGLCLPAYMRCDGEPECDGGEDERECSGCRRGVLCEVEMVLTCLPEKNICDGRIDCASGVDEMMCSQYLVVCPAGYFQCNDSNCIRERYKCDGLNDCLLGEDEEDCDACVDGGQLCAEEKRCVSKQIPCFEEALCSSRFQPNCSSQAVAADTQCQPGYLRCEGGGCVNYRFLCDGRLHCPGGEDEVNCDNIRDHPLAKEVHWIRIMCSQYYADLLSLQDRTPTEPPSHLSSSTCEGDSYNEIVTWSVICQLGVFCDHYGCYDDSALDYQETFPMQGTMCSVCGGTSKVCQPVRWVNDWLLGLLDLETLSIILRKQRGDFTDIAELYAPSRHDQEAYAVPAADFVYSCSFDNTLCDYRDFSTLTSNSYGTCYTFNSGLESADSPSTTPRTTSVSGPKNGLRAVFNVQAGLALLSPEDGLRVIVHSPYLTPVPEEEGFNVGPGSSSVATVFTRLGPPHGRCQPDPSNTLQYSTMMCKQLCLEREYRRRCRCYALFAQEHNDTKNDLGGVDIRCSLFNTTQKTHYITFSLSLSFVYFCRGVPVRRLAAASTSLGVLWRVTLPNPAGLVSSVFPLVPPVPSRPAFCSLPCFVPPSVRFPRAPPFGPVPSRGPPSPLPYASPRSGPPRLPTLFARAASPAPPFPSYALSCVPFLASLSCSVSAPAVAPLVSCPFLFSPCWRWSLWVRSFFSLLSFFSPVLLSTPLFFRGSSAPPLRPPLHGLHASPSFVFLPSPSGPFSPPGMGFFYLPADPLPRFLPVSLASLSSSSLLVSVALDRVASVRPITLFSLPPDSETSSGRCAFSLSCFSLLLLFRSFPHRPSPSSYPLSTFLFVVLSACSLSLLSLRPSPFVSCATLLCPFFSPRPIYSPFASLPPGGLCLLCMCPLLRSAPPSPSPFIGARCPCCVLLASLALPSLLAIRRFVLLPSFASHFFPPAPSAPARLAGPLSRPAPAAVTRLSSLLGCLPPRGAALPFAWVFGFRLSLTPRPVSFPAVLGVSQP</sequence>
<evidence type="ECO:0000256" key="14">
    <source>
        <dbReference type="ARBA" id="ARBA00023180"/>
    </source>
</evidence>
<evidence type="ECO:0000256" key="18">
    <source>
        <dbReference type="RuleBase" id="RU000679"/>
    </source>
</evidence>
<keyword evidence="8" id="KW-1133">Transmembrane helix</keyword>
<accession>A0A3R7M2A9</accession>
<feature type="disulfide bond" evidence="17">
    <location>
        <begin position="598"/>
        <end position="613"/>
    </location>
</feature>
<keyword evidence="5 18" id="KW-0894">Sodium channel</keyword>
<feature type="disulfide bond" evidence="17">
    <location>
        <begin position="738"/>
        <end position="750"/>
    </location>
</feature>
<name>A0A3R7M2A9_PENVA</name>
<evidence type="ECO:0000313" key="20">
    <source>
        <dbReference type="EMBL" id="ROT70965.1"/>
    </source>
</evidence>
<keyword evidence="15 18" id="KW-0739">Sodium transport</keyword>
<evidence type="ECO:0000256" key="16">
    <source>
        <dbReference type="ARBA" id="ARBA00023303"/>
    </source>
</evidence>
<evidence type="ECO:0000256" key="11">
    <source>
        <dbReference type="ARBA" id="ARBA00023136"/>
    </source>
</evidence>
<feature type="disulfide bond" evidence="17">
    <location>
        <begin position="1020"/>
        <end position="1038"/>
    </location>
</feature>
<dbReference type="Pfam" id="PF00858">
    <property type="entry name" value="ASC"/>
    <property type="match status" value="2"/>
</dbReference>
<evidence type="ECO:0000256" key="2">
    <source>
        <dbReference type="ARBA" id="ARBA00004167"/>
    </source>
</evidence>
<feature type="disulfide bond" evidence="17">
    <location>
        <begin position="482"/>
        <end position="497"/>
    </location>
</feature>
<dbReference type="PRINTS" id="PR00261">
    <property type="entry name" value="LDLRECEPTOR"/>
</dbReference>